<name>A0AAV5G5Q2_9BASI</name>
<gene>
    <name evidence="1" type="ORF">Rhopal_000680-T1</name>
</gene>
<dbReference type="AlphaFoldDB" id="A0AAV5G5Q2"/>
<reference evidence="1 2" key="1">
    <citation type="submission" date="2021-12" db="EMBL/GenBank/DDBJ databases">
        <title>High titer production of polyol ester of fatty acids by Rhodotorula paludigena BS15 towards product separation-free biomass refinery.</title>
        <authorList>
            <person name="Mano J."/>
            <person name="Ono H."/>
            <person name="Tanaka T."/>
            <person name="Naito K."/>
            <person name="Sushida H."/>
            <person name="Ike M."/>
            <person name="Tokuyasu K."/>
            <person name="Kitaoka M."/>
        </authorList>
    </citation>
    <scope>NUCLEOTIDE SEQUENCE [LARGE SCALE GENOMIC DNA]</scope>
    <source>
        <strain evidence="1 2">BS15</strain>
    </source>
</reference>
<comment type="caution">
    <text evidence="1">The sequence shown here is derived from an EMBL/GenBank/DDBJ whole genome shotgun (WGS) entry which is preliminary data.</text>
</comment>
<sequence>MLSAVTNAFLHYILLLDGGVVDEYRLTHFRIINPHSSDMHLRVNALMHVAKTRRATRAGSGASYALPGLRERINNPSIIALPRWIQKNENAKPGHTSYKWPTKTAEDLVESRTYTIAVEQDREKPWHVVLQQTLLPGEVNLVGNHGLHGDHRTSIQHKLLIVRPDRARFECPVVFVDPGELGPPTELTTAHHPAERTAAEIGKGNTVFSRRHHRASVSSARW</sequence>
<dbReference type="EMBL" id="BQKY01000002">
    <property type="protein sequence ID" value="GJN87725.1"/>
    <property type="molecule type" value="Genomic_DNA"/>
</dbReference>
<evidence type="ECO:0000313" key="2">
    <source>
        <dbReference type="Proteomes" id="UP001342314"/>
    </source>
</evidence>
<organism evidence="1 2">
    <name type="scientific">Rhodotorula paludigena</name>
    <dbReference type="NCBI Taxonomy" id="86838"/>
    <lineage>
        <taxon>Eukaryota</taxon>
        <taxon>Fungi</taxon>
        <taxon>Dikarya</taxon>
        <taxon>Basidiomycota</taxon>
        <taxon>Pucciniomycotina</taxon>
        <taxon>Microbotryomycetes</taxon>
        <taxon>Sporidiobolales</taxon>
        <taxon>Sporidiobolaceae</taxon>
        <taxon>Rhodotorula</taxon>
    </lineage>
</organism>
<evidence type="ECO:0000313" key="1">
    <source>
        <dbReference type="EMBL" id="GJN87725.1"/>
    </source>
</evidence>
<keyword evidence="2" id="KW-1185">Reference proteome</keyword>
<dbReference type="Proteomes" id="UP001342314">
    <property type="component" value="Unassembled WGS sequence"/>
</dbReference>
<accession>A0AAV5G5Q2</accession>
<protein>
    <submittedName>
        <fullName evidence="1">Uncharacterized protein</fullName>
    </submittedName>
</protein>
<proteinExistence type="predicted"/>